<gene>
    <name evidence="3" type="primary">FAAH2_5</name>
    <name evidence="4" type="synonym">FAAH2_17</name>
    <name evidence="5" type="synonym">FAAH2_7</name>
    <name evidence="4" type="ORF">CM83_74889</name>
    <name evidence="3" type="ORF">CM83_74890</name>
    <name evidence="5" type="ORF">CM83_74892</name>
</gene>
<dbReference type="PIRSF" id="PIRSF001221">
    <property type="entry name" value="Amidase_fungi"/>
    <property type="match status" value="1"/>
</dbReference>
<keyword evidence="3" id="KW-0378">Hydrolase</keyword>
<feature type="active site" description="Acyl-ester intermediate" evidence="1">
    <location>
        <position position="223"/>
    </location>
</feature>
<dbReference type="InterPro" id="IPR036928">
    <property type="entry name" value="AS_sf"/>
</dbReference>
<protein>
    <submittedName>
        <fullName evidence="3">Fatty-acid amide hydrolase 2</fullName>
    </submittedName>
</protein>
<feature type="active site" description="Charge relay system" evidence="1">
    <location>
        <position position="124"/>
    </location>
</feature>
<dbReference type="GO" id="GO:0012505">
    <property type="term" value="C:endomembrane system"/>
    <property type="evidence" value="ECO:0007669"/>
    <property type="project" value="TreeGrafter"/>
</dbReference>
<feature type="active site" description="Charge relay system" evidence="1">
    <location>
        <position position="199"/>
    </location>
</feature>
<dbReference type="InterPro" id="IPR052739">
    <property type="entry name" value="FAAH2"/>
</dbReference>
<accession>A0A0A9X9N1</accession>
<sequence length="523" mass="57425">MEIKLRLLAAVLLLVSWLMKPYYFIVDLLPKKYCPRIKDEILKMSMTEVASKIRKGELKSSRVVKAYIARIREVNPLLNAVTDERFEEAVKEAEAVDRLIESKSKPVELLEKETPLLGVPITVKESCQVKGMSFAVGSTPRIGMKGGKDGAAVKEARDSGAIILCVTNTPELCLSWEAHNLVTGITRNAYNYYRTSGGSSGGEGALAGAAGSLCGISSDIGGSIRVPALFNGVFGHKPTPGYIPMEGHYPREPSFDNFLSIGPLVRYAEDLPLMMKALSTESSVQKLRLEVPVDVKKLNVFYQETAGYSLVATPVDEDIVDSIRRACSHLQLKGCKVSKTDIPLLSDSVEIGASVLLEIEGVPDLLASSKTKSKDQQSLFGEIVKSHFNMSEFSYAGLMFMLLYESKFFMNAKERLKYRALAEKLKSQFLEMLGENGVFLYPTYPCPAVHHNETFSKLSGVMYPLIFNALSMPSTHVTMGLGGDNLPVGFQVVAAPHQDRLCFAVARELEIQFGGWVPPPSCD</sequence>
<dbReference type="SUPFAM" id="SSF75304">
    <property type="entry name" value="Amidase signature (AS) enzymes"/>
    <property type="match status" value="1"/>
</dbReference>
<dbReference type="EMBL" id="GBHO01002070">
    <property type="protein sequence ID" value="JAG41534.1"/>
    <property type="molecule type" value="Transcribed_RNA"/>
</dbReference>
<evidence type="ECO:0000313" key="5">
    <source>
        <dbReference type="EMBL" id="JAG41534.1"/>
    </source>
</evidence>
<dbReference type="AlphaFoldDB" id="A0A0A9X9N1"/>
<dbReference type="EMBL" id="GBHO01012550">
    <property type="protein sequence ID" value="JAG31054.1"/>
    <property type="molecule type" value="Transcribed_RNA"/>
</dbReference>
<reference evidence="3" key="1">
    <citation type="journal article" date="2014" name="PLoS ONE">
        <title>Transcriptome-Based Identification of ABC Transporters in the Western Tarnished Plant Bug Lygus hesperus.</title>
        <authorList>
            <person name="Hull J.J."/>
            <person name="Chaney K."/>
            <person name="Geib S.M."/>
            <person name="Fabrick J.A."/>
            <person name="Brent C.S."/>
            <person name="Walsh D."/>
            <person name="Lavine L.C."/>
        </authorList>
    </citation>
    <scope>NUCLEOTIDE SEQUENCE</scope>
</reference>
<dbReference type="Pfam" id="PF01425">
    <property type="entry name" value="Amidase"/>
    <property type="match status" value="1"/>
</dbReference>
<feature type="domain" description="Amidase" evidence="2">
    <location>
        <begin position="62"/>
        <end position="502"/>
    </location>
</feature>
<dbReference type="Gene3D" id="3.90.1300.10">
    <property type="entry name" value="Amidase signature (AS) domain"/>
    <property type="match status" value="1"/>
</dbReference>
<dbReference type="PANTHER" id="PTHR43372">
    <property type="entry name" value="FATTY-ACID AMIDE HYDROLASE"/>
    <property type="match status" value="1"/>
</dbReference>
<evidence type="ECO:0000313" key="4">
    <source>
        <dbReference type="EMBL" id="JAG31054.1"/>
    </source>
</evidence>
<dbReference type="InterPro" id="IPR023631">
    <property type="entry name" value="Amidase_dom"/>
</dbReference>
<evidence type="ECO:0000313" key="3">
    <source>
        <dbReference type="EMBL" id="JAG13810.1"/>
    </source>
</evidence>
<dbReference type="PANTHER" id="PTHR43372:SF3">
    <property type="entry name" value="AT07710P-RELATED"/>
    <property type="match status" value="1"/>
</dbReference>
<dbReference type="EMBL" id="GBHO01029794">
    <property type="protein sequence ID" value="JAG13810.1"/>
    <property type="molecule type" value="Transcribed_RNA"/>
</dbReference>
<proteinExistence type="predicted"/>
<evidence type="ECO:0000259" key="2">
    <source>
        <dbReference type="Pfam" id="PF01425"/>
    </source>
</evidence>
<reference evidence="3" key="2">
    <citation type="submission" date="2014-07" db="EMBL/GenBank/DDBJ databases">
        <authorList>
            <person name="Hull J."/>
        </authorList>
    </citation>
    <scope>NUCLEOTIDE SEQUENCE</scope>
</reference>
<evidence type="ECO:0000256" key="1">
    <source>
        <dbReference type="PIRSR" id="PIRSR001221-1"/>
    </source>
</evidence>
<dbReference type="GO" id="GO:0016787">
    <property type="term" value="F:hydrolase activity"/>
    <property type="evidence" value="ECO:0007669"/>
    <property type="project" value="UniProtKB-KW"/>
</dbReference>
<name>A0A0A9X9N1_LYGHE</name>
<organism evidence="3">
    <name type="scientific">Lygus hesperus</name>
    <name type="common">Western plant bug</name>
    <dbReference type="NCBI Taxonomy" id="30085"/>
    <lineage>
        <taxon>Eukaryota</taxon>
        <taxon>Metazoa</taxon>
        <taxon>Ecdysozoa</taxon>
        <taxon>Arthropoda</taxon>
        <taxon>Hexapoda</taxon>
        <taxon>Insecta</taxon>
        <taxon>Pterygota</taxon>
        <taxon>Neoptera</taxon>
        <taxon>Paraneoptera</taxon>
        <taxon>Hemiptera</taxon>
        <taxon>Heteroptera</taxon>
        <taxon>Panheteroptera</taxon>
        <taxon>Cimicomorpha</taxon>
        <taxon>Miridae</taxon>
        <taxon>Mirini</taxon>
        <taxon>Lygus</taxon>
    </lineage>
</organism>